<dbReference type="InterPro" id="IPR008928">
    <property type="entry name" value="6-hairpin_glycosidase_sf"/>
</dbReference>
<evidence type="ECO:0000313" key="6">
    <source>
        <dbReference type="EMBL" id="OQP56817.1"/>
    </source>
</evidence>
<dbReference type="Pfam" id="PF17390">
    <property type="entry name" value="Bac_rhamnosid_C"/>
    <property type="match status" value="1"/>
</dbReference>
<dbReference type="AlphaFoldDB" id="A0A1V9FEW7"/>
<dbReference type="Gene3D" id="2.60.120.260">
    <property type="entry name" value="Galactose-binding domain-like"/>
    <property type="match status" value="3"/>
</dbReference>
<dbReference type="Gene3D" id="1.50.10.10">
    <property type="match status" value="1"/>
</dbReference>
<dbReference type="Pfam" id="PF18962">
    <property type="entry name" value="Por_Secre_tail"/>
    <property type="match status" value="1"/>
</dbReference>
<keyword evidence="2" id="KW-0677">Repeat</keyword>
<evidence type="ECO:0000259" key="4">
    <source>
        <dbReference type="PROSITE" id="PS50022"/>
    </source>
</evidence>
<feature type="chain" id="PRO_5012822512" description="F5/8 type C domain-containing protein" evidence="3">
    <location>
        <begin position="29"/>
        <end position="1184"/>
    </location>
</feature>
<sequence length="1184" mass="131190">MFKSFPTAKAAMLLLLLTLFIAPSMTHAQDITDLGGTISAQYQTGSPPGEEYTNLTDNNASTKYLTFNASAWIQYRTNSGYIVTGYAITSANDAAERDPLNWTLQGSNDGVNWSTIDTRTNEDFPDRFQKRSFAFSNSAGYTYYRFNLTNNSGTILQLAEIELFGTPASGNWTANWIWAADQGPNNTWLSFRKKVTLSAQPSKAITRIAAENKYWLYVNDSLVVRDGGLDIRPDLNNTYYDEIDLAPYLKSGENTIAALVWYKGGADGYSQRTVDNGGFLFEAAVTGASPASIVSDNSWKVKLNPAFNRGTFNFKYAVSGTITFNNATFLDPIPNVVKAGYYRITGSGNPWTKCADESGSYTLPGVCDVAYGSENNQLKPAGDYKWVEWPVSYDAMNTMQGWQTASYNDASWGNATAKGAPPVAPWNTLVPRTIPFWKDYGLTAYNNAFPSTINSNTIITENLDINIQGTPYLKVDAPAGVRIKIILNDFYWQEYITRAGVQEFECFAWQNSSSHNVKYDFSNVTGTVTILDMKFRQTSYNTAIRGVFLGDDVRLNSLWNKSKNTSRVCMRDIFYDCPNRERGQWWGDVSEQILYSFYLYDQNANLLAKKAFRELMHTQKADGSLYTTAPGIAFHLPDQNMAAVAMLWKYYQYTGDADLIREVYPQAKKFIDYCASTANSDGMLILQPNVWNWIDWGSNMDIVTGSANTVCNALYITLLDAMINMADLTGASSDKTYYQTLQNRVKSQFNNYFWNPAANAYVFHRNNGVQSSVIDDRSNAWAVLAGMVDDSRKAGVLAVLKNQYNAGPYQEMYIEMALSMLNANDALTRMRSRYAVMIDNWSSTLWEEFPASNSSSNHAWSAGPLYQLSAYTLGVRPTLPAYNEFIFQPQVTNLNTMLASIPSPKGDIIVSYIRDANVFTQTLINPLNTVAIVAIPKGMLAAGVKEIDANKVAIWKNGSFIAGVSGISYVGEDTDYIRFRVQPGTWKFTAFSQATTADGPVVLYIDCNYGGKAVSLPVGSYNLSDLIARGMPNDSVSSIRVLNGYRAVLYWDANFSGNTLTKTADTSCLADEGWNDVLSSIIIQPITARKETTATDKLQPAGDDKTGVQLYPNPASNVLTVYLGNVGYRYLNIIDMNGRTAITKTLPSEASSVTIDVSHLKKGIYSVVLKGGRNGNLLKKVVVE</sequence>
<reference evidence="6 7" key="1">
    <citation type="submission" date="2016-03" db="EMBL/GenBank/DDBJ databases">
        <title>Niastella vici sp. nov., isolated from farmland soil.</title>
        <authorList>
            <person name="Chen L."/>
            <person name="Wang D."/>
            <person name="Yang S."/>
            <person name="Wang G."/>
        </authorList>
    </citation>
    <scope>NUCLEOTIDE SEQUENCE [LARGE SCALE GENOMIC DNA]</scope>
    <source>
        <strain evidence="6 7">DJ57</strain>
    </source>
</reference>
<name>A0A1V9FEW7_9BACT</name>
<dbReference type="SMART" id="SM00247">
    <property type="entry name" value="XTALbg"/>
    <property type="match status" value="1"/>
</dbReference>
<dbReference type="PROSITE" id="PS50022">
    <property type="entry name" value="FA58C_3"/>
    <property type="match status" value="1"/>
</dbReference>
<dbReference type="InterPro" id="IPR026444">
    <property type="entry name" value="Secre_tail"/>
</dbReference>
<keyword evidence="7" id="KW-1185">Reference proteome</keyword>
<keyword evidence="3" id="KW-0732">Signal</keyword>
<dbReference type="Gene3D" id="2.60.420.10">
    <property type="entry name" value="Maltose phosphorylase, domain 3"/>
    <property type="match status" value="1"/>
</dbReference>
<organism evidence="6 7">
    <name type="scientific">Niastella vici</name>
    <dbReference type="NCBI Taxonomy" id="1703345"/>
    <lineage>
        <taxon>Bacteria</taxon>
        <taxon>Pseudomonadati</taxon>
        <taxon>Bacteroidota</taxon>
        <taxon>Chitinophagia</taxon>
        <taxon>Chitinophagales</taxon>
        <taxon>Chitinophagaceae</taxon>
        <taxon>Niastella</taxon>
    </lineage>
</organism>
<dbReference type="Proteomes" id="UP000192796">
    <property type="component" value="Unassembled WGS sequence"/>
</dbReference>
<evidence type="ECO:0008006" key="8">
    <source>
        <dbReference type="Google" id="ProtNLM"/>
    </source>
</evidence>
<evidence type="ECO:0000256" key="2">
    <source>
        <dbReference type="ARBA" id="ARBA00022737"/>
    </source>
</evidence>
<dbReference type="RefSeq" id="WP_081155780.1">
    <property type="nucleotide sequence ID" value="NZ_LVYD01000124.1"/>
</dbReference>
<protein>
    <recommendedName>
        <fullName evidence="8">F5/8 type C domain-containing protein</fullName>
    </recommendedName>
</protein>
<dbReference type="PROSITE" id="PS50915">
    <property type="entry name" value="CRYSTALLIN_BETA_GAMMA"/>
    <property type="match status" value="1"/>
</dbReference>
<dbReference type="SUPFAM" id="SSF49695">
    <property type="entry name" value="gamma-Crystallin-like"/>
    <property type="match status" value="1"/>
</dbReference>
<dbReference type="InterPro" id="IPR035398">
    <property type="entry name" value="Bac_rhamnosid_C"/>
</dbReference>
<dbReference type="InterPro" id="IPR001064">
    <property type="entry name" value="Beta/gamma_crystallin"/>
</dbReference>
<dbReference type="Pfam" id="PF00754">
    <property type="entry name" value="F5_F8_type_C"/>
    <property type="match status" value="1"/>
</dbReference>
<feature type="domain" description="F5/8 type C" evidence="4">
    <location>
        <begin position="20"/>
        <end position="166"/>
    </location>
</feature>
<dbReference type="Pfam" id="PF17389">
    <property type="entry name" value="Bac_rhamnosid6H"/>
    <property type="match status" value="1"/>
</dbReference>
<evidence type="ECO:0000256" key="1">
    <source>
        <dbReference type="ARBA" id="ARBA00009646"/>
    </source>
</evidence>
<evidence type="ECO:0000313" key="7">
    <source>
        <dbReference type="Proteomes" id="UP000192796"/>
    </source>
</evidence>
<evidence type="ECO:0000256" key="3">
    <source>
        <dbReference type="SAM" id="SignalP"/>
    </source>
</evidence>
<feature type="domain" description="Beta/gamma crystallin 'Greek key'" evidence="5">
    <location>
        <begin position="999"/>
        <end position="1043"/>
    </location>
</feature>
<evidence type="ECO:0000259" key="5">
    <source>
        <dbReference type="PROSITE" id="PS50915"/>
    </source>
</evidence>
<dbReference type="InterPro" id="IPR008979">
    <property type="entry name" value="Galactose-bd-like_sf"/>
</dbReference>
<proteinExistence type="inferred from homology"/>
<dbReference type="EMBL" id="LVYD01000124">
    <property type="protein sequence ID" value="OQP56817.1"/>
    <property type="molecule type" value="Genomic_DNA"/>
</dbReference>
<dbReference type="OrthoDB" id="9815108at2"/>
<dbReference type="SUPFAM" id="SSF49785">
    <property type="entry name" value="Galactose-binding domain-like"/>
    <property type="match status" value="1"/>
</dbReference>
<dbReference type="PANTHER" id="PTHR34987">
    <property type="entry name" value="C, PUTATIVE (AFU_ORTHOLOGUE AFUA_3G02880)-RELATED"/>
    <property type="match status" value="1"/>
</dbReference>
<dbReference type="InterPro" id="IPR035396">
    <property type="entry name" value="Bac_rhamnosid6H"/>
</dbReference>
<dbReference type="NCBIfam" id="TIGR04183">
    <property type="entry name" value="Por_Secre_tail"/>
    <property type="match status" value="1"/>
</dbReference>
<dbReference type="Gene3D" id="2.60.20.10">
    <property type="entry name" value="Crystallins"/>
    <property type="match status" value="1"/>
</dbReference>
<comment type="caution">
    <text evidence="6">The sequence shown here is derived from an EMBL/GenBank/DDBJ whole genome shotgun (WGS) entry which is preliminary data.</text>
</comment>
<gene>
    <name evidence="6" type="ORF">A3860_09540</name>
</gene>
<comment type="similarity">
    <text evidence="1">Belongs to the beta/gamma-crystallin family.</text>
</comment>
<dbReference type="GO" id="GO:0005975">
    <property type="term" value="P:carbohydrate metabolic process"/>
    <property type="evidence" value="ECO:0007669"/>
    <property type="project" value="InterPro"/>
</dbReference>
<feature type="signal peptide" evidence="3">
    <location>
        <begin position="1"/>
        <end position="28"/>
    </location>
</feature>
<dbReference type="InterPro" id="IPR012341">
    <property type="entry name" value="6hp_glycosidase-like_sf"/>
</dbReference>
<dbReference type="STRING" id="1703345.A3860_09540"/>
<dbReference type="InterPro" id="IPR011024">
    <property type="entry name" value="G_crystallin-like"/>
</dbReference>
<dbReference type="InterPro" id="IPR000421">
    <property type="entry name" value="FA58C"/>
</dbReference>
<accession>A0A1V9FEW7</accession>
<dbReference type="PANTHER" id="PTHR34987:SF4">
    <property type="entry name" value="ALPHA-L-RHAMNOSIDASE C-TERMINAL DOMAIN-CONTAINING PROTEIN"/>
    <property type="match status" value="1"/>
</dbReference>
<dbReference type="SUPFAM" id="SSF48208">
    <property type="entry name" value="Six-hairpin glycosidases"/>
    <property type="match status" value="1"/>
</dbReference>